<dbReference type="Proteomes" id="UP000326865">
    <property type="component" value="Unassembled WGS sequence"/>
</dbReference>
<protein>
    <submittedName>
        <fullName evidence="4">GNAT family N-acetyltransferase</fullName>
    </submittedName>
</protein>
<evidence type="ECO:0000256" key="1">
    <source>
        <dbReference type="ARBA" id="ARBA00022679"/>
    </source>
</evidence>
<reference evidence="4 5" key="1">
    <citation type="submission" date="2019-10" db="EMBL/GenBank/DDBJ databases">
        <title>Unraveling microbial dark matter from salterns through culturing: the case of the genus Halosegnis.</title>
        <authorList>
            <person name="Duran-Viseras A."/>
            <person name="Andrei A.-S."/>
            <person name="Vera-Gargallo B."/>
            <person name="Ghai R."/>
            <person name="Sanchez-Porro C."/>
            <person name="Ventosa A."/>
        </authorList>
    </citation>
    <scope>NUCLEOTIDE SEQUENCE [LARGE SCALE GENOMIC DNA]</scope>
    <source>
        <strain evidence="4 5">F18-79</strain>
    </source>
</reference>
<evidence type="ECO:0000256" key="2">
    <source>
        <dbReference type="ARBA" id="ARBA00023315"/>
    </source>
</evidence>
<dbReference type="PANTHER" id="PTHR43877:SF2">
    <property type="entry name" value="AMINOALKYLPHOSPHONATE N-ACETYLTRANSFERASE-RELATED"/>
    <property type="match status" value="1"/>
</dbReference>
<sequence>MHLVDAIEDHLDALVSRWYALAREMEQYDGLNELSYDALDDVPDDGFRALLDDDAVSNYLIAHDGETIGPLTLREGEHPSREQTRYLRIENLAIDEEHRGQGHGTATVERVRDIARERDCDQLKMSCEWHNDGARRFYRRVGLRPKQVQFAQPVGGDD</sequence>
<dbReference type="Gene3D" id="3.40.630.30">
    <property type="match status" value="1"/>
</dbReference>
<dbReference type="AlphaFoldDB" id="A0A5N5UAH8"/>
<gene>
    <name evidence="4" type="ORF">DM867_00410</name>
</gene>
<evidence type="ECO:0000313" key="5">
    <source>
        <dbReference type="Proteomes" id="UP000326865"/>
    </source>
</evidence>
<proteinExistence type="predicted"/>
<dbReference type="GO" id="GO:0016747">
    <property type="term" value="F:acyltransferase activity, transferring groups other than amino-acyl groups"/>
    <property type="evidence" value="ECO:0007669"/>
    <property type="project" value="InterPro"/>
</dbReference>
<accession>A0A5N5UAH8</accession>
<evidence type="ECO:0000259" key="3">
    <source>
        <dbReference type="PROSITE" id="PS51186"/>
    </source>
</evidence>
<comment type="caution">
    <text evidence="4">The sequence shown here is derived from an EMBL/GenBank/DDBJ whole genome shotgun (WGS) entry which is preliminary data.</text>
</comment>
<dbReference type="Pfam" id="PF00583">
    <property type="entry name" value="Acetyltransf_1"/>
    <property type="match status" value="1"/>
</dbReference>
<name>A0A5N5UAH8_9EURY</name>
<keyword evidence="5" id="KW-1185">Reference proteome</keyword>
<dbReference type="PROSITE" id="PS51186">
    <property type="entry name" value="GNAT"/>
    <property type="match status" value="1"/>
</dbReference>
<keyword evidence="1 4" id="KW-0808">Transferase</keyword>
<dbReference type="EMBL" id="QKKZ01000001">
    <property type="protein sequence ID" value="KAB7515646.1"/>
    <property type="molecule type" value="Genomic_DNA"/>
</dbReference>
<dbReference type="SUPFAM" id="SSF55729">
    <property type="entry name" value="Acyl-CoA N-acyltransferases (Nat)"/>
    <property type="match status" value="1"/>
</dbReference>
<dbReference type="CDD" id="cd04301">
    <property type="entry name" value="NAT_SF"/>
    <property type="match status" value="1"/>
</dbReference>
<dbReference type="InterPro" id="IPR016181">
    <property type="entry name" value="Acyl_CoA_acyltransferase"/>
</dbReference>
<evidence type="ECO:0000313" key="4">
    <source>
        <dbReference type="EMBL" id="KAB7515646.1"/>
    </source>
</evidence>
<dbReference type="RefSeq" id="WP_152133551.1">
    <property type="nucleotide sequence ID" value="NZ_QKKZ01000001.1"/>
</dbReference>
<dbReference type="InterPro" id="IPR050832">
    <property type="entry name" value="Bact_Acetyltransf"/>
</dbReference>
<feature type="domain" description="N-acetyltransferase" evidence="3">
    <location>
        <begin position="16"/>
        <end position="158"/>
    </location>
</feature>
<dbReference type="PANTHER" id="PTHR43877">
    <property type="entry name" value="AMINOALKYLPHOSPHONATE N-ACETYLTRANSFERASE-RELATED-RELATED"/>
    <property type="match status" value="1"/>
</dbReference>
<keyword evidence="2" id="KW-0012">Acyltransferase</keyword>
<dbReference type="InterPro" id="IPR000182">
    <property type="entry name" value="GNAT_dom"/>
</dbReference>
<organism evidence="4 5">
    <name type="scientific">Halosegnis rubeus</name>
    <dbReference type="NCBI Taxonomy" id="2212850"/>
    <lineage>
        <taxon>Archaea</taxon>
        <taxon>Methanobacteriati</taxon>
        <taxon>Methanobacteriota</taxon>
        <taxon>Stenosarchaea group</taxon>
        <taxon>Halobacteria</taxon>
        <taxon>Halobacteriales</taxon>
        <taxon>Natronomonadaceae</taxon>
        <taxon>Halosegnis</taxon>
    </lineage>
</organism>